<feature type="compositionally biased region" description="Polar residues" evidence="1">
    <location>
        <begin position="62"/>
        <end position="74"/>
    </location>
</feature>
<reference evidence="2 3" key="1">
    <citation type="journal article" date="2014" name="Nat. Commun.">
        <title>Molecular traces of alternative social organization in a termite genome.</title>
        <authorList>
            <person name="Terrapon N."/>
            <person name="Li C."/>
            <person name="Robertson H.M."/>
            <person name="Ji L."/>
            <person name="Meng X."/>
            <person name="Booth W."/>
            <person name="Chen Z."/>
            <person name="Childers C.P."/>
            <person name="Glastad K.M."/>
            <person name="Gokhale K."/>
            <person name="Gowin J."/>
            <person name="Gronenberg W."/>
            <person name="Hermansen R.A."/>
            <person name="Hu H."/>
            <person name="Hunt B.G."/>
            <person name="Huylmans A.K."/>
            <person name="Khalil S.M."/>
            <person name="Mitchell R.D."/>
            <person name="Munoz-Torres M.C."/>
            <person name="Mustard J.A."/>
            <person name="Pan H."/>
            <person name="Reese J.T."/>
            <person name="Scharf M.E."/>
            <person name="Sun F."/>
            <person name="Vogel H."/>
            <person name="Xiao J."/>
            <person name="Yang W."/>
            <person name="Yang Z."/>
            <person name="Yang Z."/>
            <person name="Zhou J."/>
            <person name="Zhu J."/>
            <person name="Brent C.S."/>
            <person name="Elsik C.G."/>
            <person name="Goodisman M.A."/>
            <person name="Liberles D.A."/>
            <person name="Roe R.M."/>
            <person name="Vargo E.L."/>
            <person name="Vilcinskas A."/>
            <person name="Wang J."/>
            <person name="Bornberg-Bauer E."/>
            <person name="Korb J."/>
            <person name="Zhang G."/>
            <person name="Liebig J."/>
        </authorList>
    </citation>
    <scope>NUCLEOTIDE SEQUENCE [LARGE SCALE GENOMIC DNA]</scope>
    <source>
        <tissue evidence="2">Whole organism</tissue>
    </source>
</reference>
<feature type="region of interest" description="Disordered" evidence="1">
    <location>
        <begin position="1"/>
        <end position="74"/>
    </location>
</feature>
<proteinExistence type="predicted"/>
<name>A0A067R6W8_ZOONE</name>
<organism evidence="2 3">
    <name type="scientific">Zootermopsis nevadensis</name>
    <name type="common">Dampwood termite</name>
    <dbReference type="NCBI Taxonomy" id="136037"/>
    <lineage>
        <taxon>Eukaryota</taxon>
        <taxon>Metazoa</taxon>
        <taxon>Ecdysozoa</taxon>
        <taxon>Arthropoda</taxon>
        <taxon>Hexapoda</taxon>
        <taxon>Insecta</taxon>
        <taxon>Pterygota</taxon>
        <taxon>Neoptera</taxon>
        <taxon>Polyneoptera</taxon>
        <taxon>Dictyoptera</taxon>
        <taxon>Blattodea</taxon>
        <taxon>Blattoidea</taxon>
        <taxon>Termitoidae</taxon>
        <taxon>Termopsidae</taxon>
        <taxon>Zootermopsis</taxon>
    </lineage>
</organism>
<accession>A0A067R6W8</accession>
<dbReference type="AlphaFoldDB" id="A0A067R6W8"/>
<evidence type="ECO:0000256" key="1">
    <source>
        <dbReference type="SAM" id="MobiDB-lite"/>
    </source>
</evidence>
<dbReference type="InParanoid" id="A0A067R6W8"/>
<gene>
    <name evidence="2" type="ORF">L798_07545</name>
</gene>
<evidence type="ECO:0000313" key="2">
    <source>
        <dbReference type="EMBL" id="KDR18141.1"/>
    </source>
</evidence>
<feature type="compositionally biased region" description="Low complexity" evidence="1">
    <location>
        <begin position="1"/>
        <end position="19"/>
    </location>
</feature>
<feature type="compositionally biased region" description="Basic residues" evidence="1">
    <location>
        <begin position="20"/>
        <end position="37"/>
    </location>
</feature>
<dbReference type="EMBL" id="KK852701">
    <property type="protein sequence ID" value="KDR18141.1"/>
    <property type="molecule type" value="Genomic_DNA"/>
</dbReference>
<feature type="region of interest" description="Disordered" evidence="1">
    <location>
        <begin position="126"/>
        <end position="157"/>
    </location>
</feature>
<keyword evidence="3" id="KW-1185">Reference proteome</keyword>
<sequence>MFKEQPPSSEDSGSDPGAGSHRRKSKRKFSPPKKRPRSPSPRSQKLESRFGTPPRMIERTTHSPTFSVSGLSTQSQIHHVGLDRMRVSTASESIPPFEPQAGTSKILTEIVGDDYLKQNPHELTHMGPLTALESPTTALPRETCQETGTKSSTKGKK</sequence>
<evidence type="ECO:0000313" key="3">
    <source>
        <dbReference type="Proteomes" id="UP000027135"/>
    </source>
</evidence>
<dbReference type="Proteomes" id="UP000027135">
    <property type="component" value="Unassembled WGS sequence"/>
</dbReference>
<feature type="compositionally biased region" description="Low complexity" evidence="1">
    <location>
        <begin position="147"/>
        <end position="157"/>
    </location>
</feature>
<protein>
    <submittedName>
        <fullName evidence="2">Uncharacterized protein</fullName>
    </submittedName>
</protein>